<accession>A0ABN1RKB9</accession>
<dbReference type="Pfam" id="PF21935">
    <property type="entry name" value="TetR_C_45"/>
    <property type="match status" value="1"/>
</dbReference>
<dbReference type="InterPro" id="IPR036271">
    <property type="entry name" value="Tet_transcr_reg_TetR-rel_C_sf"/>
</dbReference>
<dbReference type="InterPro" id="IPR001647">
    <property type="entry name" value="HTH_TetR"/>
</dbReference>
<dbReference type="SUPFAM" id="SSF48498">
    <property type="entry name" value="Tetracyclin repressor-like, C-terminal domain"/>
    <property type="match status" value="1"/>
</dbReference>
<evidence type="ECO:0000256" key="3">
    <source>
        <dbReference type="ARBA" id="ARBA00023163"/>
    </source>
</evidence>
<dbReference type="InterPro" id="IPR054126">
    <property type="entry name" value="CprB_TetR_C"/>
</dbReference>
<evidence type="ECO:0000313" key="6">
    <source>
        <dbReference type="EMBL" id="GAA0958880.1"/>
    </source>
</evidence>
<keyword evidence="7" id="KW-1185">Reference proteome</keyword>
<evidence type="ECO:0000256" key="2">
    <source>
        <dbReference type="ARBA" id="ARBA00023125"/>
    </source>
</evidence>
<dbReference type="Proteomes" id="UP001500542">
    <property type="component" value="Unassembled WGS sequence"/>
</dbReference>
<dbReference type="EMBL" id="BAAAHK010000020">
    <property type="protein sequence ID" value="GAA0958880.1"/>
    <property type="molecule type" value="Genomic_DNA"/>
</dbReference>
<dbReference type="InterPro" id="IPR009057">
    <property type="entry name" value="Homeodomain-like_sf"/>
</dbReference>
<dbReference type="SUPFAM" id="SSF46689">
    <property type="entry name" value="Homeodomain-like"/>
    <property type="match status" value="1"/>
</dbReference>
<organism evidence="6 7">
    <name type="scientific">Kribbella koreensis</name>
    <dbReference type="NCBI Taxonomy" id="57909"/>
    <lineage>
        <taxon>Bacteria</taxon>
        <taxon>Bacillati</taxon>
        <taxon>Actinomycetota</taxon>
        <taxon>Actinomycetes</taxon>
        <taxon>Propionibacteriales</taxon>
        <taxon>Kribbellaceae</taxon>
        <taxon>Kribbella</taxon>
    </lineage>
</organism>
<feature type="DNA-binding region" description="H-T-H motif" evidence="4">
    <location>
        <begin position="31"/>
        <end position="50"/>
    </location>
</feature>
<keyword evidence="3" id="KW-0804">Transcription</keyword>
<keyword evidence="2 4" id="KW-0238">DNA-binding</keyword>
<keyword evidence="1" id="KW-0805">Transcription regulation</keyword>
<dbReference type="PROSITE" id="PS50977">
    <property type="entry name" value="HTH_TETR_2"/>
    <property type="match status" value="1"/>
</dbReference>
<gene>
    <name evidence="6" type="ORF">GCM10009554_71720</name>
</gene>
<evidence type="ECO:0000259" key="5">
    <source>
        <dbReference type="PROSITE" id="PS50977"/>
    </source>
</evidence>
<evidence type="ECO:0000256" key="4">
    <source>
        <dbReference type="PROSITE-ProRule" id="PRU00335"/>
    </source>
</evidence>
<dbReference type="InterPro" id="IPR050109">
    <property type="entry name" value="HTH-type_TetR-like_transc_reg"/>
</dbReference>
<dbReference type="NCBIfam" id="NF041196">
    <property type="entry name" value="ScbR_bind_reg"/>
    <property type="match status" value="1"/>
</dbReference>
<dbReference type="PRINTS" id="PR00455">
    <property type="entry name" value="HTHTETR"/>
</dbReference>
<dbReference type="PANTHER" id="PTHR30055:SF234">
    <property type="entry name" value="HTH-TYPE TRANSCRIPTIONAL REGULATOR BETI"/>
    <property type="match status" value="1"/>
</dbReference>
<dbReference type="PANTHER" id="PTHR30055">
    <property type="entry name" value="HTH-TYPE TRANSCRIPTIONAL REGULATOR RUTR"/>
    <property type="match status" value="1"/>
</dbReference>
<evidence type="ECO:0000256" key="1">
    <source>
        <dbReference type="ARBA" id="ARBA00023015"/>
    </source>
</evidence>
<evidence type="ECO:0000313" key="7">
    <source>
        <dbReference type="Proteomes" id="UP001500542"/>
    </source>
</evidence>
<proteinExistence type="predicted"/>
<sequence length="206" mass="22186">MAQQERAIRTRQVLLLAAASVFDEVGYDAASISEILSRSKMTKGALYFHFASKEALALGVIDAQTADLELPETGSKLQDLVCLTQSIARRLQTDVLLRAGVRLTVEERTLNLLGASQASPYAKWIEICGGLLTESKANGELLGHVQPAAVAELVVASFTGIQLVSQVYSRREDLAERLSAFWRYLLPGIAVPGVLPHLTTDPPAAG</sequence>
<dbReference type="Pfam" id="PF00440">
    <property type="entry name" value="TetR_N"/>
    <property type="match status" value="1"/>
</dbReference>
<dbReference type="Gene3D" id="1.10.357.10">
    <property type="entry name" value="Tetracycline Repressor, domain 2"/>
    <property type="match status" value="1"/>
</dbReference>
<feature type="domain" description="HTH tetR-type" evidence="5">
    <location>
        <begin position="8"/>
        <end position="68"/>
    </location>
</feature>
<dbReference type="InterPro" id="IPR047923">
    <property type="entry name" value="ArpA-like"/>
</dbReference>
<reference evidence="6 7" key="1">
    <citation type="journal article" date="2019" name="Int. J. Syst. Evol. Microbiol.">
        <title>The Global Catalogue of Microorganisms (GCM) 10K type strain sequencing project: providing services to taxonomists for standard genome sequencing and annotation.</title>
        <authorList>
            <consortium name="The Broad Institute Genomics Platform"/>
            <consortium name="The Broad Institute Genome Sequencing Center for Infectious Disease"/>
            <person name="Wu L."/>
            <person name="Ma J."/>
        </authorList>
    </citation>
    <scope>NUCLEOTIDE SEQUENCE [LARGE SCALE GENOMIC DNA]</scope>
    <source>
        <strain evidence="6 7">JCM 10977</strain>
    </source>
</reference>
<dbReference type="RefSeq" id="WP_343980980.1">
    <property type="nucleotide sequence ID" value="NZ_BAAAHK010000020.1"/>
</dbReference>
<name>A0ABN1RKB9_9ACTN</name>
<protein>
    <submittedName>
        <fullName evidence="6">ScbR family autoregulator-binding transcription factor</fullName>
    </submittedName>
</protein>
<comment type="caution">
    <text evidence="6">The sequence shown here is derived from an EMBL/GenBank/DDBJ whole genome shotgun (WGS) entry which is preliminary data.</text>
</comment>